<dbReference type="Gene3D" id="3.40.50.450">
    <property type="match status" value="1"/>
</dbReference>
<evidence type="ECO:0008006" key="3">
    <source>
        <dbReference type="Google" id="ProtNLM"/>
    </source>
</evidence>
<dbReference type="EMBL" id="AM114193">
    <property type="protein sequence ID" value="CAJ35991.1"/>
    <property type="molecule type" value="Genomic_DNA"/>
</dbReference>
<evidence type="ECO:0000313" key="1">
    <source>
        <dbReference type="EMBL" id="CAJ35991.1"/>
    </source>
</evidence>
<name>Q0W6K2_METAR</name>
<dbReference type="STRING" id="351160.RCIX585"/>
<organism evidence="1 2">
    <name type="scientific">Methanocella arvoryzae (strain DSM 22066 / NBRC 105507 / MRE50)</name>
    <dbReference type="NCBI Taxonomy" id="351160"/>
    <lineage>
        <taxon>Archaea</taxon>
        <taxon>Methanobacteriati</taxon>
        <taxon>Methanobacteriota</taxon>
        <taxon>Stenosarchaea group</taxon>
        <taxon>Methanomicrobia</taxon>
        <taxon>Methanocellales</taxon>
        <taxon>Methanocellaceae</taxon>
        <taxon>Methanocella</taxon>
    </lineage>
</organism>
<dbReference type="eggNOG" id="arCOG02431">
    <property type="taxonomic scope" value="Archaea"/>
</dbReference>
<protein>
    <recommendedName>
        <fullName evidence="3">Rossmann fold nucleotide-binding protein</fullName>
    </recommendedName>
</protein>
<dbReference type="PANTHER" id="PTHR43393">
    <property type="entry name" value="CYTOKININ RIBOSIDE 5'-MONOPHOSPHATE PHOSPHORIBOHYDROLASE"/>
    <property type="match status" value="1"/>
</dbReference>
<dbReference type="InterPro" id="IPR041164">
    <property type="entry name" value="LDcluster4"/>
</dbReference>
<dbReference type="Proteomes" id="UP000000663">
    <property type="component" value="Chromosome"/>
</dbReference>
<gene>
    <name evidence="1" type="ORF">RCIX585</name>
</gene>
<reference evidence="1 2" key="1">
    <citation type="journal article" date="2006" name="Science">
        <title>Genome of rice cluster I archaea -- the key methane producers in the rice rhizosphere.</title>
        <authorList>
            <person name="Erkel C."/>
            <person name="Kube M."/>
            <person name="Reinhardt R."/>
            <person name="Liesack W."/>
        </authorList>
    </citation>
    <scope>NUCLEOTIDE SEQUENCE [LARGE SCALE GENOMIC DNA]</scope>
    <source>
        <strain evidence="2">DSM 22066 / NBRC 105507 / MRE50</strain>
    </source>
</reference>
<dbReference type="InterPro" id="IPR052341">
    <property type="entry name" value="LOG_family_nucleotidases"/>
</dbReference>
<evidence type="ECO:0000313" key="2">
    <source>
        <dbReference type="Proteomes" id="UP000000663"/>
    </source>
</evidence>
<proteinExistence type="predicted"/>
<dbReference type="Pfam" id="PF18306">
    <property type="entry name" value="LDcluster4"/>
    <property type="match status" value="1"/>
</dbReference>
<dbReference type="SUPFAM" id="SSF102405">
    <property type="entry name" value="MCP/YpsA-like"/>
    <property type="match status" value="1"/>
</dbReference>
<accession>Q0W6K2</accession>
<dbReference type="GO" id="GO:0005829">
    <property type="term" value="C:cytosol"/>
    <property type="evidence" value="ECO:0007669"/>
    <property type="project" value="TreeGrafter"/>
</dbReference>
<dbReference type="KEGG" id="rci:RCIX585"/>
<dbReference type="AlphaFoldDB" id="Q0W6K2"/>
<sequence length="238" mass="25616">MVTGSLFIRGPNDLYIYKLTIFTAAMSLGMEGTGWVTSYHAQPGLCSNNGSIECLINRKPLIGIIGDSRAVYGSDNYELAYWLGYALTSNGYRIITGGSGGVAEAAARGACISAWYSSDDVINVLPGQHPCDPAHFHEACMSFTDSMSGDVVVPHSDAIIAIGGGSGTLTQLAHAWALDKLIIAYRVKGWSGRVADHPMGIRHHRPDVADDQVYGVESENEVLEKLELLKYYRSPSTA</sequence>
<dbReference type="PANTHER" id="PTHR43393:SF3">
    <property type="entry name" value="LYSINE DECARBOXYLASE-LIKE PROTEIN"/>
    <property type="match status" value="1"/>
</dbReference>
<keyword evidence="2" id="KW-1185">Reference proteome</keyword>